<dbReference type="PANTHER" id="PTHR11208:SF45">
    <property type="entry name" value="SPLICING FACTOR 1"/>
    <property type="match status" value="1"/>
</dbReference>
<dbReference type="InterPro" id="IPR045071">
    <property type="entry name" value="BBP-like"/>
</dbReference>
<dbReference type="Gene3D" id="3.30.70.330">
    <property type="match status" value="1"/>
</dbReference>
<dbReference type="CDD" id="cd02395">
    <property type="entry name" value="KH-I_BBP"/>
    <property type="match status" value="1"/>
</dbReference>
<dbReference type="EMBL" id="SDRB02000537">
    <property type="protein sequence ID" value="THG23035.1"/>
    <property type="molecule type" value="Genomic_DNA"/>
</dbReference>
<keyword evidence="6" id="KW-0508">mRNA splicing</keyword>
<feature type="domain" description="RRM" evidence="8">
    <location>
        <begin position="524"/>
        <end position="602"/>
    </location>
</feature>
<keyword evidence="3 6" id="KW-0862">Zinc</keyword>
<dbReference type="Gene3D" id="6.10.140.1790">
    <property type="match status" value="1"/>
</dbReference>
<comment type="subcellular location">
    <subcellularLocation>
        <location evidence="6">Nucleus</location>
    </subcellularLocation>
</comment>
<feature type="compositionally biased region" description="Polar residues" evidence="7">
    <location>
        <begin position="96"/>
        <end position="113"/>
    </location>
</feature>
<comment type="function">
    <text evidence="6">Necessary for the splicing of pre-mRNA. Has a role in the recognition of the branch site (5'-UACUAAC-3'), the pyrimidine tract and the 3'-splice site at the 3'-end of introns.</text>
</comment>
<dbReference type="Pfam" id="PF22675">
    <property type="entry name" value="KH-I_KHDC4-BBP"/>
    <property type="match status" value="1"/>
</dbReference>
<evidence type="ECO:0000313" key="9">
    <source>
        <dbReference type="EMBL" id="THG23035.1"/>
    </source>
</evidence>
<evidence type="ECO:0000256" key="6">
    <source>
        <dbReference type="RuleBase" id="RU367126"/>
    </source>
</evidence>
<dbReference type="InterPro" id="IPR047086">
    <property type="entry name" value="SF1-HH_sf"/>
</dbReference>
<dbReference type="GO" id="GO:0008270">
    <property type="term" value="F:zinc ion binding"/>
    <property type="evidence" value="ECO:0007669"/>
    <property type="project" value="UniProtKB-UniRule"/>
</dbReference>
<dbReference type="InterPro" id="IPR035979">
    <property type="entry name" value="RBD_domain_sf"/>
</dbReference>
<dbReference type="GO" id="GO:0048024">
    <property type="term" value="P:regulation of mRNA splicing, via spliceosome"/>
    <property type="evidence" value="ECO:0007669"/>
    <property type="project" value="TreeGrafter"/>
</dbReference>
<dbReference type="SUPFAM" id="SSF54928">
    <property type="entry name" value="RNA-binding domain, RBD"/>
    <property type="match status" value="1"/>
</dbReference>
<dbReference type="GO" id="GO:0045131">
    <property type="term" value="F:pre-mRNA branch point binding"/>
    <property type="evidence" value="ECO:0007669"/>
    <property type="project" value="UniProtKB-UniRule"/>
</dbReference>
<evidence type="ECO:0000256" key="7">
    <source>
        <dbReference type="SAM" id="MobiDB-lite"/>
    </source>
</evidence>
<dbReference type="SUPFAM" id="SSF54791">
    <property type="entry name" value="Eukaryotic type KH-domain (KH-domain type I)"/>
    <property type="match status" value="1"/>
</dbReference>
<feature type="compositionally biased region" description="Basic and acidic residues" evidence="7">
    <location>
        <begin position="268"/>
        <end position="279"/>
    </location>
</feature>
<keyword evidence="1 6" id="KW-0479">Metal-binding</keyword>
<dbReference type="PROSITE" id="PS50084">
    <property type="entry name" value="KH_TYPE_1"/>
    <property type="match status" value="1"/>
</dbReference>
<dbReference type="GO" id="GO:0005681">
    <property type="term" value="C:spliceosomal complex"/>
    <property type="evidence" value="ECO:0007669"/>
    <property type="project" value="UniProtKB-KW"/>
</dbReference>
<dbReference type="SMART" id="SM00360">
    <property type="entry name" value="RRM"/>
    <property type="match status" value="1"/>
</dbReference>
<protein>
    <recommendedName>
        <fullName evidence="6">Branchpoint-bridging protein</fullName>
    </recommendedName>
</protein>
<feature type="compositionally biased region" description="Polar residues" evidence="7">
    <location>
        <begin position="123"/>
        <end position="138"/>
    </location>
</feature>
<dbReference type="Gene3D" id="3.30.1370.10">
    <property type="entry name" value="K Homology domain, type 1"/>
    <property type="match status" value="1"/>
</dbReference>
<reference evidence="9 10" key="1">
    <citation type="journal article" date="2018" name="Proc. Natl. Acad. Sci. U.S.A.">
        <title>Draft genome sequence of Camellia sinensis var. sinensis provides insights into the evolution of the tea genome and tea quality.</title>
        <authorList>
            <person name="Wei C."/>
            <person name="Yang H."/>
            <person name="Wang S."/>
            <person name="Zhao J."/>
            <person name="Liu C."/>
            <person name="Gao L."/>
            <person name="Xia E."/>
            <person name="Lu Y."/>
            <person name="Tai Y."/>
            <person name="She G."/>
            <person name="Sun J."/>
            <person name="Cao H."/>
            <person name="Tong W."/>
            <person name="Gao Q."/>
            <person name="Li Y."/>
            <person name="Deng W."/>
            <person name="Jiang X."/>
            <person name="Wang W."/>
            <person name="Chen Q."/>
            <person name="Zhang S."/>
            <person name="Li H."/>
            <person name="Wu J."/>
            <person name="Wang P."/>
            <person name="Li P."/>
            <person name="Shi C."/>
            <person name="Zheng F."/>
            <person name="Jian J."/>
            <person name="Huang B."/>
            <person name="Shan D."/>
            <person name="Shi M."/>
            <person name="Fang C."/>
            <person name="Yue Y."/>
            <person name="Li F."/>
            <person name="Li D."/>
            <person name="Wei S."/>
            <person name="Han B."/>
            <person name="Jiang C."/>
            <person name="Yin Y."/>
            <person name="Xia T."/>
            <person name="Zhang Z."/>
            <person name="Bennetzen J.L."/>
            <person name="Zhao S."/>
            <person name="Wan X."/>
        </authorList>
    </citation>
    <scope>NUCLEOTIDE SEQUENCE [LARGE SCALE GENOMIC DNA]</scope>
    <source>
        <strain evidence="10">cv. Shuchazao</strain>
        <tissue evidence="9">Leaf</tissue>
    </source>
</reference>
<evidence type="ECO:0000256" key="4">
    <source>
        <dbReference type="ARBA" id="ARBA00022884"/>
    </source>
</evidence>
<comment type="caution">
    <text evidence="9">The sequence shown here is derived from an EMBL/GenBank/DDBJ whole genome shotgun (WGS) entry which is preliminary data.</text>
</comment>
<dbReference type="STRING" id="542762.A0A4S4F2A2"/>
<feature type="region of interest" description="Disordered" evidence="7">
    <location>
        <begin position="267"/>
        <end position="287"/>
    </location>
</feature>
<sequence length="750" mass="82858">MTEELEEEPIEDPDEDPEEDPDEDPEEDPEEEPEEDPEVGPEEDPEEELSVGPDEESDEETSKCVSPVMSYWKYDESKQPVEDPDGNAAKDFAPELSSQNDACGTYHQSGSDHNYSEEKKRSLNATTSDSDPLQVYQSQKKFRQEDAFKAKLDVGTIVTDFHGKSVVSEAILNDESVAKLQEHGGSSGKRRRSRWEPQPEQEGETGEGNVASKRRKTRWASDVSQLKMLGPIQLPDFMEGFVGSGLDPKIQKLKLSLSELNSKLLSSDFHDDRPEEERSPSPQPVYNNLGIRINTRQMRVREKLIKQRQKIISKLVKKNPTFKILPDYKPPKLFKKLYIPVKEYPTYNFVGLIIGPRGNTQKRMEKETGARILLRGKGSVKAPQKPDTSSDDEDLHVCIEADNQKSLDAAVRMVEKLLIPIDEGMNGHKQAQLVELAKLKGTYRNENICSVCKEEGHKHYACPLRQSTFKMEITCAMCGSFCHPTSSCPFITSPQVGTTLCSTGRGSGSVPNTKRKPNKEINDASLYVGYLPQAVDDNQLRELFCSFGKITEVKVIKDRSTGFSKGYGFVTFESPIDAAMAATHMNGHKMEGKMLAVRVAGRPPPAGLSIMSQLPIYPGPAAISASVPSQTAWPGPPGSMLPEARATFPNSEDLGLPSSSISLGHGNHLPASEAVNIFPSVVSGNMSSKLSTRFDSFYGYPNQIPFSSPGLMSQFPAAPDYPPGSQLPSYFATPVQKPSSYHFSKTPESI</sequence>
<dbReference type="PROSITE" id="PS50102">
    <property type="entry name" value="RRM"/>
    <property type="match status" value="1"/>
</dbReference>
<feature type="region of interest" description="Disordered" evidence="7">
    <location>
        <begin position="1"/>
        <end position="138"/>
    </location>
</feature>
<keyword evidence="2 6" id="KW-0863">Zinc-finger</keyword>
<keyword evidence="4 5" id="KW-0694">RNA-binding</keyword>
<evidence type="ECO:0000313" key="10">
    <source>
        <dbReference type="Proteomes" id="UP000306102"/>
    </source>
</evidence>
<dbReference type="InterPro" id="IPR012677">
    <property type="entry name" value="Nucleotide-bd_a/b_plait_sf"/>
</dbReference>
<dbReference type="Proteomes" id="UP000306102">
    <property type="component" value="Unassembled WGS sequence"/>
</dbReference>
<evidence type="ECO:0000256" key="2">
    <source>
        <dbReference type="ARBA" id="ARBA00022771"/>
    </source>
</evidence>
<comment type="similarity">
    <text evidence="6">Belongs to the BBP/SF1 family.</text>
</comment>
<keyword evidence="6" id="KW-0507">mRNA processing</keyword>
<feature type="region of interest" description="Disordered" evidence="7">
    <location>
        <begin position="372"/>
        <end position="392"/>
    </location>
</feature>
<dbReference type="GO" id="GO:0000398">
    <property type="term" value="P:mRNA splicing, via spliceosome"/>
    <property type="evidence" value="ECO:0007669"/>
    <property type="project" value="UniProtKB-UniRule"/>
</dbReference>
<dbReference type="PANTHER" id="PTHR11208">
    <property type="entry name" value="RNA-BINDING PROTEIN RELATED"/>
    <property type="match status" value="1"/>
</dbReference>
<proteinExistence type="inferred from homology"/>
<dbReference type="Pfam" id="PF00076">
    <property type="entry name" value="RRM_1"/>
    <property type="match status" value="1"/>
</dbReference>
<evidence type="ECO:0000256" key="1">
    <source>
        <dbReference type="ARBA" id="ARBA00022723"/>
    </source>
</evidence>
<feature type="compositionally biased region" description="Acidic residues" evidence="7">
    <location>
        <begin position="1"/>
        <end position="59"/>
    </location>
</feature>
<name>A0A4S4F2A2_CAMSN</name>
<organism evidence="9 10">
    <name type="scientific">Camellia sinensis var. sinensis</name>
    <name type="common">China tea</name>
    <dbReference type="NCBI Taxonomy" id="542762"/>
    <lineage>
        <taxon>Eukaryota</taxon>
        <taxon>Viridiplantae</taxon>
        <taxon>Streptophyta</taxon>
        <taxon>Embryophyta</taxon>
        <taxon>Tracheophyta</taxon>
        <taxon>Spermatophyta</taxon>
        <taxon>Magnoliopsida</taxon>
        <taxon>eudicotyledons</taxon>
        <taxon>Gunneridae</taxon>
        <taxon>Pentapetalae</taxon>
        <taxon>asterids</taxon>
        <taxon>Ericales</taxon>
        <taxon>Theaceae</taxon>
        <taxon>Camellia</taxon>
    </lineage>
</organism>
<dbReference type="SMART" id="SM00322">
    <property type="entry name" value="KH"/>
    <property type="match status" value="1"/>
</dbReference>
<dbReference type="InterPro" id="IPR055256">
    <property type="entry name" value="KH_1_KHDC4/BBP-like"/>
</dbReference>
<keyword evidence="10" id="KW-1185">Reference proteome</keyword>
<keyword evidence="6" id="KW-0747">Spliceosome</keyword>
<dbReference type="Pfam" id="PF16275">
    <property type="entry name" value="SF1-HH"/>
    <property type="match status" value="1"/>
</dbReference>
<keyword evidence="6" id="KW-0539">Nucleus</keyword>
<evidence type="ECO:0000256" key="5">
    <source>
        <dbReference type="PROSITE-ProRule" id="PRU00176"/>
    </source>
</evidence>
<dbReference type="InterPro" id="IPR004087">
    <property type="entry name" value="KH_dom"/>
</dbReference>
<dbReference type="GO" id="GO:0003729">
    <property type="term" value="F:mRNA binding"/>
    <property type="evidence" value="ECO:0007669"/>
    <property type="project" value="TreeGrafter"/>
</dbReference>
<dbReference type="InterPro" id="IPR000504">
    <property type="entry name" value="RRM_dom"/>
</dbReference>
<dbReference type="AlphaFoldDB" id="A0A4S4F2A2"/>
<dbReference type="InterPro" id="IPR032570">
    <property type="entry name" value="SF1-HH"/>
</dbReference>
<feature type="region of interest" description="Disordered" evidence="7">
    <location>
        <begin position="175"/>
        <end position="217"/>
    </location>
</feature>
<accession>A0A4S4F2A2</accession>
<evidence type="ECO:0000259" key="8">
    <source>
        <dbReference type="PROSITE" id="PS50102"/>
    </source>
</evidence>
<gene>
    <name evidence="9" type="ORF">TEA_000557</name>
</gene>
<dbReference type="InterPro" id="IPR036612">
    <property type="entry name" value="KH_dom_type_1_sf"/>
</dbReference>
<evidence type="ECO:0000256" key="3">
    <source>
        <dbReference type="ARBA" id="ARBA00022833"/>
    </source>
</evidence>